<dbReference type="InterPro" id="IPR040632">
    <property type="entry name" value="Sulfotransfer_4"/>
</dbReference>
<evidence type="ECO:0008006" key="3">
    <source>
        <dbReference type="Google" id="ProtNLM"/>
    </source>
</evidence>
<protein>
    <recommendedName>
        <fullName evidence="3">NAD dependent epimerase/dehydratase</fullName>
    </recommendedName>
</protein>
<proteinExistence type="predicted"/>
<dbReference type="EMBL" id="KQ947418">
    <property type="protein sequence ID" value="KUJ15231.1"/>
    <property type="molecule type" value="Genomic_DNA"/>
</dbReference>
<dbReference type="STRING" id="149040.A0A194X4X6"/>
<dbReference type="Pfam" id="PF17784">
    <property type="entry name" value="Sulfotransfer_4"/>
    <property type="match status" value="1"/>
</dbReference>
<gene>
    <name evidence="1" type="ORF">LY89DRAFT_783419</name>
</gene>
<dbReference type="PANTHER" id="PTHR36978">
    <property type="entry name" value="P-LOOP CONTAINING NUCLEOTIDE TRIPHOSPHATE HYDROLASE"/>
    <property type="match status" value="1"/>
</dbReference>
<sequence length="270" mass="30603">MGQQPSIPTDLSRELQVIGAGFSRTGTVSFSMALERLLQGPVCHSGTAVLMREEEYIKSWIKIQQPGASQEVINENLRSLTAGYVATTDTPATFFTEELTKLYPNAIVICTTRERAAWWKSAQALTKNINLWWLDAMLWPMPTLRYFAKWRDSCGDRIEIAYQRPKEDMDGPQLLDIHEDYVRRVVPPERLFFFNVKEGWGPLCKILNCPVPDEPFPRANDAGAMQEFFEGVVKKALLKWAQMFGVVGVGIGVGVWCLKHWRGVCCEALE</sequence>
<dbReference type="Proteomes" id="UP000070700">
    <property type="component" value="Unassembled WGS sequence"/>
</dbReference>
<dbReference type="RefSeq" id="XP_018069586.1">
    <property type="nucleotide sequence ID" value="XM_018222683.1"/>
</dbReference>
<name>A0A194X4X6_MOLSC</name>
<dbReference type="KEGG" id="psco:LY89DRAFT_783419"/>
<dbReference type="OrthoDB" id="408152at2759"/>
<accession>A0A194X4X6</accession>
<dbReference type="InterPro" id="IPR027417">
    <property type="entry name" value="P-loop_NTPase"/>
</dbReference>
<dbReference type="SUPFAM" id="SSF52540">
    <property type="entry name" value="P-loop containing nucleoside triphosphate hydrolases"/>
    <property type="match status" value="1"/>
</dbReference>
<evidence type="ECO:0000313" key="1">
    <source>
        <dbReference type="EMBL" id="KUJ15231.1"/>
    </source>
</evidence>
<organism evidence="1 2">
    <name type="scientific">Mollisia scopiformis</name>
    <name type="common">Conifer needle endophyte fungus</name>
    <name type="synonym">Phialocephala scopiformis</name>
    <dbReference type="NCBI Taxonomy" id="149040"/>
    <lineage>
        <taxon>Eukaryota</taxon>
        <taxon>Fungi</taxon>
        <taxon>Dikarya</taxon>
        <taxon>Ascomycota</taxon>
        <taxon>Pezizomycotina</taxon>
        <taxon>Leotiomycetes</taxon>
        <taxon>Helotiales</taxon>
        <taxon>Mollisiaceae</taxon>
        <taxon>Mollisia</taxon>
    </lineage>
</organism>
<evidence type="ECO:0000313" key="2">
    <source>
        <dbReference type="Proteomes" id="UP000070700"/>
    </source>
</evidence>
<dbReference type="InParanoid" id="A0A194X4X6"/>
<dbReference type="AlphaFoldDB" id="A0A194X4X6"/>
<dbReference type="GeneID" id="28832409"/>
<dbReference type="PANTHER" id="PTHR36978:SF3">
    <property type="entry name" value="P-LOOP CONTAINING NUCLEOSIDE TRIPHOSPHATE HYDROLASE PROTEIN"/>
    <property type="match status" value="1"/>
</dbReference>
<keyword evidence="2" id="KW-1185">Reference proteome</keyword>
<reference evidence="1 2" key="1">
    <citation type="submission" date="2015-10" db="EMBL/GenBank/DDBJ databases">
        <title>Full genome of DAOMC 229536 Phialocephala scopiformis, a fungal endophyte of spruce producing the potent anti-insectan compound rugulosin.</title>
        <authorList>
            <consortium name="DOE Joint Genome Institute"/>
            <person name="Walker A.K."/>
            <person name="Frasz S.L."/>
            <person name="Seifert K.A."/>
            <person name="Miller J.D."/>
            <person name="Mondo S.J."/>
            <person name="Labutti K."/>
            <person name="Lipzen A."/>
            <person name="Dockter R."/>
            <person name="Kennedy M."/>
            <person name="Grigoriev I.V."/>
            <person name="Spatafora J.W."/>
        </authorList>
    </citation>
    <scope>NUCLEOTIDE SEQUENCE [LARGE SCALE GENOMIC DNA]</scope>
    <source>
        <strain evidence="1 2">CBS 120377</strain>
    </source>
</reference>
<dbReference type="Gene3D" id="3.40.50.300">
    <property type="entry name" value="P-loop containing nucleotide triphosphate hydrolases"/>
    <property type="match status" value="1"/>
</dbReference>